<dbReference type="InterPro" id="IPR036286">
    <property type="entry name" value="LexA/Signal_pep-like_sf"/>
</dbReference>
<keyword evidence="5 7" id="KW-0645">Protease</keyword>
<reference evidence="11 12" key="1">
    <citation type="submission" date="2024-02" db="EMBL/GenBank/DDBJ databases">
        <title>A nitrogen-fixing paenibacillus bacterium.</title>
        <authorList>
            <person name="Zhang W.L."/>
            <person name="Chen S.F."/>
        </authorList>
    </citation>
    <scope>NUCLEOTIDE SEQUENCE [LARGE SCALE GENOMIC DNA]</scope>
    <source>
        <strain evidence="11 12">M1</strain>
    </source>
</reference>
<dbReference type="InterPro" id="IPR019756">
    <property type="entry name" value="Pept_S26A_signal_pept_1_Ser-AS"/>
</dbReference>
<evidence type="ECO:0000256" key="4">
    <source>
        <dbReference type="ARBA" id="ARBA00013208"/>
    </source>
</evidence>
<evidence type="ECO:0000256" key="3">
    <source>
        <dbReference type="ARBA" id="ARBA00009370"/>
    </source>
</evidence>
<dbReference type="InterPro" id="IPR019757">
    <property type="entry name" value="Pept_S26A_signal_pept_1_Lys-AS"/>
</dbReference>
<proteinExistence type="inferred from homology"/>
<keyword evidence="6 7" id="KW-0378">Hydrolase</keyword>
<dbReference type="InterPro" id="IPR000223">
    <property type="entry name" value="Pept_S26A_signal_pept_1"/>
</dbReference>
<evidence type="ECO:0000256" key="1">
    <source>
        <dbReference type="ARBA" id="ARBA00000677"/>
    </source>
</evidence>
<feature type="region of interest" description="Disordered" evidence="9">
    <location>
        <begin position="1"/>
        <end position="25"/>
    </location>
</feature>
<dbReference type="InterPro" id="IPR019533">
    <property type="entry name" value="Peptidase_S26"/>
</dbReference>
<dbReference type="RefSeq" id="WP_331846387.1">
    <property type="nucleotide sequence ID" value="NZ_JAZHPZ010000004.1"/>
</dbReference>
<evidence type="ECO:0000259" key="10">
    <source>
        <dbReference type="Pfam" id="PF10502"/>
    </source>
</evidence>
<keyword evidence="7" id="KW-0812">Transmembrane</keyword>
<organism evidence="11 12">
    <name type="scientific">Paenibacillus haidiansis</name>
    <dbReference type="NCBI Taxonomy" id="1574488"/>
    <lineage>
        <taxon>Bacteria</taxon>
        <taxon>Bacillati</taxon>
        <taxon>Bacillota</taxon>
        <taxon>Bacilli</taxon>
        <taxon>Bacillales</taxon>
        <taxon>Paenibacillaceae</taxon>
        <taxon>Paenibacillus</taxon>
    </lineage>
</organism>
<dbReference type="PRINTS" id="PR00727">
    <property type="entry name" value="LEADERPTASE"/>
</dbReference>
<evidence type="ECO:0000256" key="7">
    <source>
        <dbReference type="RuleBase" id="RU003993"/>
    </source>
</evidence>
<dbReference type="Proteomes" id="UP001306950">
    <property type="component" value="Unassembled WGS sequence"/>
</dbReference>
<comment type="similarity">
    <text evidence="3 8">Belongs to the peptidase S26 family.</text>
</comment>
<dbReference type="NCBIfam" id="TIGR02227">
    <property type="entry name" value="sigpep_I_bact"/>
    <property type="match status" value="1"/>
</dbReference>
<evidence type="ECO:0000256" key="2">
    <source>
        <dbReference type="ARBA" id="ARBA00004401"/>
    </source>
</evidence>
<protein>
    <recommendedName>
        <fullName evidence="4 7">Signal peptidase I</fullName>
        <ecNumber evidence="4 7">3.4.21.89</ecNumber>
    </recommendedName>
</protein>
<feature type="transmembrane region" description="Helical" evidence="7">
    <location>
        <begin position="41"/>
        <end position="64"/>
    </location>
</feature>
<dbReference type="CDD" id="cd06530">
    <property type="entry name" value="S26_SPase_I"/>
    <property type="match status" value="1"/>
</dbReference>
<dbReference type="SUPFAM" id="SSF51306">
    <property type="entry name" value="LexA/Signal peptidase"/>
    <property type="match status" value="1"/>
</dbReference>
<dbReference type="GO" id="GO:0009003">
    <property type="term" value="F:signal peptidase activity"/>
    <property type="evidence" value="ECO:0007669"/>
    <property type="project" value="UniProtKB-EC"/>
</dbReference>
<accession>A0ABU7VTE8</accession>
<keyword evidence="12" id="KW-1185">Reference proteome</keyword>
<name>A0ABU7VTE8_9BACL</name>
<evidence type="ECO:0000256" key="9">
    <source>
        <dbReference type="SAM" id="MobiDB-lite"/>
    </source>
</evidence>
<evidence type="ECO:0000313" key="11">
    <source>
        <dbReference type="EMBL" id="MEF2966152.1"/>
    </source>
</evidence>
<comment type="caution">
    <text evidence="11">The sequence shown here is derived from an EMBL/GenBank/DDBJ whole genome shotgun (WGS) entry which is preliminary data.</text>
</comment>
<keyword evidence="7" id="KW-1133">Transmembrane helix</keyword>
<evidence type="ECO:0000256" key="6">
    <source>
        <dbReference type="ARBA" id="ARBA00022801"/>
    </source>
</evidence>
<evidence type="ECO:0000256" key="5">
    <source>
        <dbReference type="ARBA" id="ARBA00022670"/>
    </source>
</evidence>
<gene>
    <name evidence="11" type="primary">lepB</name>
    <name evidence="11" type="ORF">V3851_09955</name>
</gene>
<evidence type="ECO:0000256" key="8">
    <source>
        <dbReference type="RuleBase" id="RU362042"/>
    </source>
</evidence>
<sequence length="206" mass="22815">MEPLVPPEGESGLNEESKTKALDAEKSASESGGLAGELWDLFKTVAVAFAVMLLLNIFVFNLSLVKGQSMEPTLEEAERLFVDKIVYRFVPPKAGDVVVLKDPSTGEDKKPLLIKRVVAVPGQTVEIRDHVLIIDGRPQSEPYTDTVIEDGDLAPVTLGEDEYFVMGDNRHAGRSKDSRYFGSVRKDWIVGRAEFVFWPIPKIRGL</sequence>
<evidence type="ECO:0000313" key="12">
    <source>
        <dbReference type="Proteomes" id="UP001306950"/>
    </source>
</evidence>
<dbReference type="PANTHER" id="PTHR43390:SF1">
    <property type="entry name" value="CHLOROPLAST PROCESSING PEPTIDASE"/>
    <property type="match status" value="1"/>
</dbReference>
<comment type="subcellular location">
    <subcellularLocation>
        <location evidence="2">Cell membrane</location>
        <topology evidence="2">Single-pass type II membrane protein</topology>
    </subcellularLocation>
    <subcellularLocation>
        <location evidence="8">Membrane</location>
        <topology evidence="8">Single-pass type II membrane protein</topology>
    </subcellularLocation>
</comment>
<dbReference type="Pfam" id="PF10502">
    <property type="entry name" value="Peptidase_S26"/>
    <property type="match status" value="1"/>
</dbReference>
<dbReference type="EMBL" id="JAZHPZ010000004">
    <property type="protein sequence ID" value="MEF2966152.1"/>
    <property type="molecule type" value="Genomic_DNA"/>
</dbReference>
<comment type="catalytic activity">
    <reaction evidence="1 7">
        <text>Cleavage of hydrophobic, N-terminal signal or leader sequences from secreted and periplasmic proteins.</text>
        <dbReference type="EC" id="3.4.21.89"/>
    </reaction>
</comment>
<dbReference type="PROSITE" id="PS00501">
    <property type="entry name" value="SPASE_I_1"/>
    <property type="match status" value="1"/>
</dbReference>
<keyword evidence="7" id="KW-0472">Membrane</keyword>
<feature type="compositionally biased region" description="Basic and acidic residues" evidence="9">
    <location>
        <begin position="15"/>
        <end position="25"/>
    </location>
</feature>
<dbReference type="PANTHER" id="PTHR43390">
    <property type="entry name" value="SIGNAL PEPTIDASE I"/>
    <property type="match status" value="1"/>
</dbReference>
<dbReference type="PROSITE" id="PS00760">
    <property type="entry name" value="SPASE_I_2"/>
    <property type="match status" value="1"/>
</dbReference>
<feature type="domain" description="Peptidase S26" evidence="10">
    <location>
        <begin position="39"/>
        <end position="198"/>
    </location>
</feature>
<dbReference type="Gene3D" id="2.10.109.10">
    <property type="entry name" value="Umud Fragment, subunit A"/>
    <property type="match status" value="1"/>
</dbReference>
<dbReference type="EC" id="3.4.21.89" evidence="4 7"/>